<evidence type="ECO:0000313" key="2">
    <source>
        <dbReference type="EMBL" id="KAI3559372.1"/>
    </source>
</evidence>
<evidence type="ECO:0000313" key="3">
    <source>
        <dbReference type="Proteomes" id="UP001056436"/>
    </source>
</evidence>
<feature type="compositionally biased region" description="Basic and acidic residues" evidence="1">
    <location>
        <begin position="73"/>
        <end position="84"/>
    </location>
</feature>
<name>A0A9P9XS41_9PEZI</name>
<protein>
    <submittedName>
        <fullName evidence="2">Uncharacterized protein</fullName>
    </submittedName>
</protein>
<organism evidence="2 3">
    <name type="scientific">Colletotrichum abscissum</name>
    <dbReference type="NCBI Taxonomy" id="1671311"/>
    <lineage>
        <taxon>Eukaryota</taxon>
        <taxon>Fungi</taxon>
        <taxon>Dikarya</taxon>
        <taxon>Ascomycota</taxon>
        <taxon>Pezizomycotina</taxon>
        <taxon>Sordariomycetes</taxon>
        <taxon>Hypocreomycetidae</taxon>
        <taxon>Glomerellales</taxon>
        <taxon>Glomerellaceae</taxon>
        <taxon>Colletotrichum</taxon>
        <taxon>Colletotrichum acutatum species complex</taxon>
    </lineage>
</organism>
<gene>
    <name evidence="2" type="ORF">CABS02_00347</name>
</gene>
<accession>A0A9P9XS41</accession>
<comment type="caution">
    <text evidence="2">The sequence shown here is derived from an EMBL/GenBank/DDBJ whole genome shotgun (WGS) entry which is preliminary data.</text>
</comment>
<feature type="compositionally biased region" description="Low complexity" evidence="1">
    <location>
        <begin position="61"/>
        <end position="72"/>
    </location>
</feature>
<sequence>MVHSHESLATVRVYLTAFDNRDNVRNVLIPRTFKLAVDRQSRRLEPCGFRVKYDGLLDIRPSALTPSTPSSAHEQRESATDKTTRVVACSGMHSMHCSASSVTGGLSHFTAARS</sequence>
<proteinExistence type="predicted"/>
<dbReference type="AlphaFoldDB" id="A0A9P9XS41"/>
<keyword evidence="3" id="KW-1185">Reference proteome</keyword>
<feature type="region of interest" description="Disordered" evidence="1">
    <location>
        <begin position="60"/>
        <end position="84"/>
    </location>
</feature>
<reference evidence="2" key="1">
    <citation type="submission" date="2019-01" db="EMBL/GenBank/DDBJ databases">
        <title>Colletotrichum abscissum LGMF1257.</title>
        <authorList>
            <person name="Baroncelli R."/>
        </authorList>
    </citation>
    <scope>NUCLEOTIDE SEQUENCE</scope>
    <source>
        <strain evidence="2">Ca142</strain>
    </source>
</reference>
<dbReference type="EMBL" id="SDAQ01000001">
    <property type="protein sequence ID" value="KAI3559372.1"/>
    <property type="molecule type" value="Genomic_DNA"/>
</dbReference>
<dbReference type="Proteomes" id="UP001056436">
    <property type="component" value="Unassembled WGS sequence"/>
</dbReference>
<evidence type="ECO:0000256" key="1">
    <source>
        <dbReference type="SAM" id="MobiDB-lite"/>
    </source>
</evidence>